<proteinExistence type="predicted"/>
<dbReference type="NCBIfam" id="NF006169">
    <property type="entry name" value="PRK08310.1"/>
    <property type="match status" value="1"/>
</dbReference>
<organism evidence="2 3">
    <name type="scientific">Kushneria pakistanensis</name>
    <dbReference type="NCBI Taxonomy" id="1508770"/>
    <lineage>
        <taxon>Bacteria</taxon>
        <taxon>Pseudomonadati</taxon>
        <taxon>Pseudomonadota</taxon>
        <taxon>Gammaproteobacteria</taxon>
        <taxon>Oceanospirillales</taxon>
        <taxon>Halomonadaceae</taxon>
        <taxon>Kushneria</taxon>
    </lineage>
</organism>
<dbReference type="SUPFAM" id="SSF75304">
    <property type="entry name" value="Amidase signature (AS) enzymes"/>
    <property type="match status" value="1"/>
</dbReference>
<accession>A0ABQ3FHV0</accession>
<dbReference type="PANTHER" id="PTHR46310">
    <property type="entry name" value="AMIDASE 1"/>
    <property type="match status" value="1"/>
</dbReference>
<dbReference type="Pfam" id="PF01425">
    <property type="entry name" value="Amidase"/>
    <property type="match status" value="1"/>
</dbReference>
<dbReference type="PANTHER" id="PTHR46310:SF7">
    <property type="entry name" value="AMIDASE 1"/>
    <property type="match status" value="1"/>
</dbReference>
<protein>
    <submittedName>
        <fullName evidence="2">Amidase</fullName>
    </submittedName>
</protein>
<keyword evidence="3" id="KW-1185">Reference proteome</keyword>
<dbReference type="Proteomes" id="UP000604243">
    <property type="component" value="Unassembled WGS sequence"/>
</dbReference>
<name>A0ABQ3FHV0_9GAMM</name>
<dbReference type="EMBL" id="BMZM01000002">
    <property type="protein sequence ID" value="GHC24980.1"/>
    <property type="molecule type" value="Genomic_DNA"/>
</dbReference>
<dbReference type="RefSeq" id="WP_189517105.1">
    <property type="nucleotide sequence ID" value="NZ_BMZM01000002.1"/>
</dbReference>
<gene>
    <name evidence="2" type="ORF">GCM10010082_17170</name>
</gene>
<evidence type="ECO:0000313" key="2">
    <source>
        <dbReference type="EMBL" id="GHC24980.1"/>
    </source>
</evidence>
<sequence length="405" mass="42980">MSDIIERVDRSVWVKGRPENNATVMGHGPLAGQRLAVKDLFDIEGEVTGAGNPDWAAAQQLARRTAPAVQTLLNAGAGLAGKTQTDEFAYSLNGANVHYGTPINPQAPDRLPGGSSSGSAIAVARGEAEIGLGTDTGGSIRIPASYNGLWGLRPSHGAVSCDGLLPLAPSFDTVGWMCRDHDTLADVARVLLPAAQGSAPERVMTLLVPEALASEASRFHQALGARQDLLVQSLLGQWLAHLGRTFRVLQGRDIWRVHGEMLTREPPRLAPDIRARFQWCATLTDADELAAQKARKEIIDALRTFSDDGAQLLALPTAPGAAPLLGLTGRPLETYREHLMGMTALAGLWGAPQLSMPLLCDDRDGGGHAPWGLSLLGAPGQDHYLIARAGAHGAWERAGMRGERT</sequence>
<reference evidence="3" key="1">
    <citation type="journal article" date="2019" name="Int. J. Syst. Evol. Microbiol.">
        <title>The Global Catalogue of Microorganisms (GCM) 10K type strain sequencing project: providing services to taxonomists for standard genome sequencing and annotation.</title>
        <authorList>
            <consortium name="The Broad Institute Genomics Platform"/>
            <consortium name="The Broad Institute Genome Sequencing Center for Infectious Disease"/>
            <person name="Wu L."/>
            <person name="Ma J."/>
        </authorList>
    </citation>
    <scope>NUCLEOTIDE SEQUENCE [LARGE SCALE GENOMIC DNA]</scope>
    <source>
        <strain evidence="3">KCTC 42082</strain>
    </source>
</reference>
<dbReference type="InterPro" id="IPR036928">
    <property type="entry name" value="AS_sf"/>
</dbReference>
<comment type="caution">
    <text evidence="2">The sequence shown here is derived from an EMBL/GenBank/DDBJ whole genome shotgun (WGS) entry which is preliminary data.</text>
</comment>
<evidence type="ECO:0000313" key="3">
    <source>
        <dbReference type="Proteomes" id="UP000604243"/>
    </source>
</evidence>
<dbReference type="Gene3D" id="3.90.1300.10">
    <property type="entry name" value="Amidase signature (AS) domain"/>
    <property type="match status" value="1"/>
</dbReference>
<evidence type="ECO:0000259" key="1">
    <source>
        <dbReference type="Pfam" id="PF01425"/>
    </source>
</evidence>
<feature type="domain" description="Amidase" evidence="1">
    <location>
        <begin position="27"/>
        <end position="193"/>
    </location>
</feature>
<dbReference type="InterPro" id="IPR023631">
    <property type="entry name" value="Amidase_dom"/>
</dbReference>